<dbReference type="InParanoid" id="L2GT88"/>
<feature type="transmembrane region" description="Helical" evidence="1">
    <location>
        <begin position="77"/>
        <end position="95"/>
    </location>
</feature>
<dbReference type="OrthoDB" id="10327929at2759"/>
<dbReference type="RefSeq" id="XP_008075220.1">
    <property type="nucleotide sequence ID" value="XM_008077029.1"/>
</dbReference>
<dbReference type="HOGENOM" id="CLU_937457_0_0_1"/>
<protein>
    <submittedName>
        <fullName evidence="2">Uncharacterized protein</fullName>
    </submittedName>
</protein>
<feature type="transmembrane region" description="Helical" evidence="1">
    <location>
        <begin position="115"/>
        <end position="142"/>
    </location>
</feature>
<dbReference type="OMA" id="MFYSEML"/>
<dbReference type="GeneID" id="19880074"/>
<dbReference type="Proteomes" id="UP000011081">
    <property type="component" value="Unassembled WGS sequence"/>
</dbReference>
<feature type="transmembrane region" description="Helical" evidence="1">
    <location>
        <begin position="38"/>
        <end position="56"/>
    </location>
</feature>
<accession>L2GT88</accession>
<gene>
    <name evidence="2" type="ORF">VCUG_02208</name>
</gene>
<keyword evidence="1" id="KW-0472">Membrane</keyword>
<proteinExistence type="predicted"/>
<name>L2GT88_VAVCU</name>
<keyword evidence="3" id="KW-1185">Reference proteome</keyword>
<dbReference type="AlphaFoldDB" id="L2GT88"/>
<feature type="transmembrane region" description="Helical" evidence="1">
    <location>
        <begin position="198"/>
        <end position="214"/>
    </location>
</feature>
<feature type="transmembrane region" description="Helical" evidence="1">
    <location>
        <begin position="267"/>
        <end position="291"/>
    </location>
</feature>
<evidence type="ECO:0000256" key="1">
    <source>
        <dbReference type="SAM" id="Phobius"/>
    </source>
</evidence>
<feature type="transmembrane region" description="Helical" evidence="1">
    <location>
        <begin position="12"/>
        <end position="32"/>
    </location>
</feature>
<reference evidence="3" key="1">
    <citation type="submission" date="2011-03" db="EMBL/GenBank/DDBJ databases">
        <title>The genome sequence of Vavraia culicis strain floridensis.</title>
        <authorList>
            <consortium name="The Broad Institute Genome Sequencing Platform"/>
            <person name="Cuomo C."/>
            <person name="Becnel J."/>
            <person name="Sanscrainte N."/>
            <person name="Young S.K."/>
            <person name="Zeng Q."/>
            <person name="Gargeya S."/>
            <person name="Fitzgerald M."/>
            <person name="Haas B."/>
            <person name="Abouelleil A."/>
            <person name="Alvarado L."/>
            <person name="Arachchi H.M."/>
            <person name="Berlin A."/>
            <person name="Chapman S.B."/>
            <person name="Gearin G."/>
            <person name="Goldberg J."/>
            <person name="Griggs A."/>
            <person name="Gujja S."/>
            <person name="Hansen M."/>
            <person name="Heiman D."/>
            <person name="Howarth C."/>
            <person name="Larimer J."/>
            <person name="Lui A."/>
            <person name="MacDonald P.J.P."/>
            <person name="McCowen C."/>
            <person name="Montmayeur A."/>
            <person name="Murphy C."/>
            <person name="Neiman D."/>
            <person name="Pearson M."/>
            <person name="Priest M."/>
            <person name="Roberts A."/>
            <person name="Saif S."/>
            <person name="Shea T."/>
            <person name="Sisk P."/>
            <person name="Stolte C."/>
            <person name="Sykes S."/>
            <person name="Wortman J."/>
            <person name="Nusbaum C."/>
            <person name="Birren B."/>
        </authorList>
    </citation>
    <scope>NUCLEOTIDE SEQUENCE [LARGE SCALE GENOMIC DNA]</scope>
    <source>
        <strain evidence="3">floridensis</strain>
    </source>
</reference>
<keyword evidence="1" id="KW-1133">Transmembrane helix</keyword>
<sequence>MNVVSLSTPIALRHMLVVYSIPILSITLDISAHPIKPLYFLCSLLFVPFCMLPIAQKNKLVILTGIHAISWLLNSRLIAYMVYGGVMTVCYNTSLQMCLSAGQIENVCMMFYSEMLGYLFGVFLPFRSALALLITAQLFLLLKAKKLPLEISSTERQKFLPTLYEKISGLYDSNYTLLSNEYKMVVEIVYKRKKCCRLFLFVWLCHMPMCYSTLGKVAMAVGPLMPVYKKNFVVFLYIFLWVMGIELGSITSWFVEWIDDGEGPYHSMTFCILARLVVSFVVYSFCFPMWIERMVSS</sequence>
<evidence type="ECO:0000313" key="3">
    <source>
        <dbReference type="Proteomes" id="UP000011081"/>
    </source>
</evidence>
<organism evidence="2 3">
    <name type="scientific">Vavraia culicis (isolate floridensis)</name>
    <name type="common">Microsporidian parasite</name>
    <dbReference type="NCBI Taxonomy" id="948595"/>
    <lineage>
        <taxon>Eukaryota</taxon>
        <taxon>Fungi</taxon>
        <taxon>Fungi incertae sedis</taxon>
        <taxon>Microsporidia</taxon>
        <taxon>Pleistophoridae</taxon>
        <taxon>Vavraia</taxon>
    </lineage>
</organism>
<feature type="transmembrane region" description="Helical" evidence="1">
    <location>
        <begin position="234"/>
        <end position="255"/>
    </location>
</feature>
<dbReference type="EMBL" id="GL877451">
    <property type="protein sequence ID" value="ELA46320.1"/>
    <property type="molecule type" value="Genomic_DNA"/>
</dbReference>
<dbReference type="VEuPathDB" id="MicrosporidiaDB:VCUG_02208"/>
<evidence type="ECO:0000313" key="2">
    <source>
        <dbReference type="EMBL" id="ELA46320.1"/>
    </source>
</evidence>
<keyword evidence="1" id="KW-0812">Transmembrane</keyword>